<dbReference type="PANTHER" id="PTHR30298">
    <property type="entry name" value="H REPEAT-ASSOCIATED PREDICTED TRANSPOSASE"/>
    <property type="match status" value="1"/>
</dbReference>
<organism evidence="1">
    <name type="scientific">hydrothermal vent metagenome</name>
    <dbReference type="NCBI Taxonomy" id="652676"/>
    <lineage>
        <taxon>unclassified sequences</taxon>
        <taxon>metagenomes</taxon>
        <taxon>ecological metagenomes</taxon>
    </lineage>
</organism>
<dbReference type="NCBIfam" id="NF033564">
    <property type="entry name" value="transpos_ISAs1"/>
    <property type="match status" value="1"/>
</dbReference>
<name>A0A3B0WSZ3_9ZZZZ</name>
<dbReference type="InterPro" id="IPR047647">
    <property type="entry name" value="ISAs1_transpos"/>
</dbReference>
<protein>
    <submittedName>
        <fullName evidence="1">Mobile element protein</fullName>
    </submittedName>
</protein>
<gene>
    <name evidence="1" type="ORF">MNBD_GAMMA04-54</name>
</gene>
<reference evidence="1" key="1">
    <citation type="submission" date="2018-06" db="EMBL/GenBank/DDBJ databases">
        <authorList>
            <person name="Zhirakovskaya E."/>
        </authorList>
    </citation>
    <scope>NUCLEOTIDE SEQUENCE</scope>
</reference>
<dbReference type="EMBL" id="UOFB01000160">
    <property type="protein sequence ID" value="VAW46814.1"/>
    <property type="molecule type" value="Genomic_DNA"/>
</dbReference>
<dbReference type="AlphaFoldDB" id="A0A3B0WSZ3"/>
<sequence>SFAHSVRAHWGIENSLHWVLDVVFREDDSRIRRGYAPENFNIIRQLAINLLKKEKSKMSLKKKRFKAALSDSFRENVMFSD</sequence>
<accession>A0A3B0WSZ3</accession>
<dbReference type="InterPro" id="IPR051698">
    <property type="entry name" value="Transposase_11-like"/>
</dbReference>
<evidence type="ECO:0000313" key="1">
    <source>
        <dbReference type="EMBL" id="VAW46814.1"/>
    </source>
</evidence>
<feature type="non-terminal residue" evidence="1">
    <location>
        <position position="1"/>
    </location>
</feature>
<dbReference type="PANTHER" id="PTHR30298:SF0">
    <property type="entry name" value="PROTEIN YBFL-RELATED"/>
    <property type="match status" value="1"/>
</dbReference>
<proteinExistence type="predicted"/>